<protein>
    <submittedName>
        <fullName evidence="2">Uncharacterized protein</fullName>
    </submittedName>
</protein>
<keyword evidence="1" id="KW-0812">Transmembrane</keyword>
<dbReference type="EMBL" id="GBXM01042704">
    <property type="protein sequence ID" value="JAH65873.1"/>
    <property type="molecule type" value="Transcribed_RNA"/>
</dbReference>
<organism evidence="2">
    <name type="scientific">Anguilla anguilla</name>
    <name type="common">European freshwater eel</name>
    <name type="synonym">Muraena anguilla</name>
    <dbReference type="NCBI Taxonomy" id="7936"/>
    <lineage>
        <taxon>Eukaryota</taxon>
        <taxon>Metazoa</taxon>
        <taxon>Chordata</taxon>
        <taxon>Craniata</taxon>
        <taxon>Vertebrata</taxon>
        <taxon>Euteleostomi</taxon>
        <taxon>Actinopterygii</taxon>
        <taxon>Neopterygii</taxon>
        <taxon>Teleostei</taxon>
        <taxon>Anguilliformes</taxon>
        <taxon>Anguillidae</taxon>
        <taxon>Anguilla</taxon>
    </lineage>
</organism>
<reference evidence="2" key="2">
    <citation type="journal article" date="2015" name="Fish Shellfish Immunol.">
        <title>Early steps in the European eel (Anguilla anguilla)-Vibrio vulnificus interaction in the gills: Role of the RtxA13 toxin.</title>
        <authorList>
            <person name="Callol A."/>
            <person name="Pajuelo D."/>
            <person name="Ebbesson L."/>
            <person name="Teles M."/>
            <person name="MacKenzie S."/>
            <person name="Amaro C."/>
        </authorList>
    </citation>
    <scope>NUCLEOTIDE SEQUENCE</scope>
</reference>
<name>A0A0E9ULP4_ANGAN</name>
<dbReference type="AlphaFoldDB" id="A0A0E9ULP4"/>
<keyword evidence="1" id="KW-1133">Transmembrane helix</keyword>
<accession>A0A0E9ULP4</accession>
<evidence type="ECO:0000256" key="1">
    <source>
        <dbReference type="SAM" id="Phobius"/>
    </source>
</evidence>
<evidence type="ECO:0000313" key="2">
    <source>
        <dbReference type="EMBL" id="JAH65873.1"/>
    </source>
</evidence>
<feature type="transmembrane region" description="Helical" evidence="1">
    <location>
        <begin position="6"/>
        <end position="24"/>
    </location>
</feature>
<proteinExistence type="predicted"/>
<sequence length="63" mass="7130">MPGLYLLLHLTISFLIIGIGRYPAKLQITAWRGSMPHTYTAQRVWHFSGFPTPTTTMTTDPQP</sequence>
<keyword evidence="1" id="KW-0472">Membrane</keyword>
<reference evidence="2" key="1">
    <citation type="submission" date="2014-11" db="EMBL/GenBank/DDBJ databases">
        <authorList>
            <person name="Amaro Gonzalez C."/>
        </authorList>
    </citation>
    <scope>NUCLEOTIDE SEQUENCE</scope>
</reference>